<gene>
    <name evidence="2" type="ORF">DPMN_025081</name>
</gene>
<keyword evidence="3" id="KW-1185">Reference proteome</keyword>
<protein>
    <submittedName>
        <fullName evidence="2">Uncharacterized protein</fullName>
    </submittedName>
</protein>
<proteinExistence type="predicted"/>
<reference evidence="2" key="1">
    <citation type="journal article" date="2019" name="bioRxiv">
        <title>The Genome of the Zebra Mussel, Dreissena polymorpha: A Resource for Invasive Species Research.</title>
        <authorList>
            <person name="McCartney M.A."/>
            <person name="Auch B."/>
            <person name="Kono T."/>
            <person name="Mallez S."/>
            <person name="Zhang Y."/>
            <person name="Obille A."/>
            <person name="Becker A."/>
            <person name="Abrahante J.E."/>
            <person name="Garbe J."/>
            <person name="Badalamenti J.P."/>
            <person name="Herman A."/>
            <person name="Mangelson H."/>
            <person name="Liachko I."/>
            <person name="Sullivan S."/>
            <person name="Sone E.D."/>
            <person name="Koren S."/>
            <person name="Silverstein K.A.T."/>
            <person name="Beckman K.B."/>
            <person name="Gohl D.M."/>
        </authorList>
    </citation>
    <scope>NUCLEOTIDE SEQUENCE</scope>
    <source>
        <strain evidence="2">Duluth1</strain>
        <tissue evidence="2">Whole animal</tissue>
    </source>
</reference>
<comment type="caution">
    <text evidence="2">The sequence shown here is derived from an EMBL/GenBank/DDBJ whole genome shotgun (WGS) entry which is preliminary data.</text>
</comment>
<organism evidence="2 3">
    <name type="scientific">Dreissena polymorpha</name>
    <name type="common">Zebra mussel</name>
    <name type="synonym">Mytilus polymorpha</name>
    <dbReference type="NCBI Taxonomy" id="45954"/>
    <lineage>
        <taxon>Eukaryota</taxon>
        <taxon>Metazoa</taxon>
        <taxon>Spiralia</taxon>
        <taxon>Lophotrochozoa</taxon>
        <taxon>Mollusca</taxon>
        <taxon>Bivalvia</taxon>
        <taxon>Autobranchia</taxon>
        <taxon>Heteroconchia</taxon>
        <taxon>Euheterodonta</taxon>
        <taxon>Imparidentia</taxon>
        <taxon>Neoheterodontei</taxon>
        <taxon>Myida</taxon>
        <taxon>Dreissenoidea</taxon>
        <taxon>Dreissenidae</taxon>
        <taxon>Dreissena</taxon>
    </lineage>
</organism>
<reference evidence="2" key="2">
    <citation type="submission" date="2020-11" db="EMBL/GenBank/DDBJ databases">
        <authorList>
            <person name="McCartney M.A."/>
            <person name="Auch B."/>
            <person name="Kono T."/>
            <person name="Mallez S."/>
            <person name="Becker A."/>
            <person name="Gohl D.M."/>
            <person name="Silverstein K.A.T."/>
            <person name="Koren S."/>
            <person name="Bechman K.B."/>
            <person name="Herman A."/>
            <person name="Abrahante J.E."/>
            <person name="Garbe J."/>
        </authorList>
    </citation>
    <scope>NUCLEOTIDE SEQUENCE</scope>
    <source>
        <strain evidence="2">Duluth1</strain>
        <tissue evidence="2">Whole animal</tissue>
    </source>
</reference>
<name>A0A9D4LP52_DREPO</name>
<dbReference type="Proteomes" id="UP000828390">
    <property type="component" value="Unassembled WGS sequence"/>
</dbReference>
<feature type="region of interest" description="Disordered" evidence="1">
    <location>
        <begin position="1"/>
        <end position="37"/>
    </location>
</feature>
<evidence type="ECO:0000313" key="2">
    <source>
        <dbReference type="EMBL" id="KAH3862118.1"/>
    </source>
</evidence>
<sequence>MTSSKVDASNPKTSDGVMSRYERKRMRPAIGSDTSADGKLSYLDLDTGRVLSEKKTGNMMLSSTTYDIMMNKLLSFEKGFEKLQKVDTLQCVKSLSVKMQDFEQRVNTN</sequence>
<evidence type="ECO:0000256" key="1">
    <source>
        <dbReference type="SAM" id="MobiDB-lite"/>
    </source>
</evidence>
<dbReference type="EMBL" id="JAIWYP010000002">
    <property type="protein sequence ID" value="KAH3862118.1"/>
    <property type="molecule type" value="Genomic_DNA"/>
</dbReference>
<dbReference type="AlphaFoldDB" id="A0A9D4LP52"/>
<evidence type="ECO:0000313" key="3">
    <source>
        <dbReference type="Proteomes" id="UP000828390"/>
    </source>
</evidence>
<feature type="compositionally biased region" description="Polar residues" evidence="1">
    <location>
        <begin position="1"/>
        <end position="13"/>
    </location>
</feature>
<accession>A0A9D4LP52</accession>